<comment type="subunit">
    <text evidence="9">Monomer.</text>
</comment>
<evidence type="ECO:0000259" key="11">
    <source>
        <dbReference type="Pfam" id="PF00590"/>
    </source>
</evidence>
<dbReference type="CDD" id="cd06578">
    <property type="entry name" value="HemD"/>
    <property type="match status" value="1"/>
</dbReference>
<dbReference type="NCBIfam" id="TIGR01469">
    <property type="entry name" value="cobA_cysG_Cterm"/>
    <property type="match status" value="1"/>
</dbReference>
<dbReference type="InterPro" id="IPR036803">
    <property type="entry name" value="Porphobilinogen_deaminase_C_sf"/>
</dbReference>
<evidence type="ECO:0000256" key="4">
    <source>
        <dbReference type="ARBA" id="ARBA00022603"/>
    </source>
</evidence>
<sequence length="820" mass="88679">MKIIKAGTRKSLLALVQTQIIIDKIRKKFPEISVDIVPISTKGDEHLNRTLDSFGGKGVFTKELDEQLLDGSIDIAVHSAKDMPTHLPHGLMIGAVGKRECFGDVLAVCRDRFPHLSQGDIPSLPEGFVAGTGSLRRSLALSKLNPGIRPAPIRGNVQTRLMKLKSGAYDGIILAQAGIRRLLDNQAKVDGAGIADDFDYSPFSFIPIDIRDMLPAAGQGLLAVECRCGDEEILEILSAVNDTESALSLEAERGFLQAIGGGCNAPAAAFTKVWQGQIFMDAMYAANGQNMEKIWGSAPVDQAKELGQDMARRLVRKDIPSPGRVFLIGAGPGDEGLMSVKGLARLGEADVIVYDHLASPGFLNEARDDARLVYAGKVAGSHYLKQDEISCLLVRYAREGKTVARLKGGDVFVFGRGSEEGEALCEAGIEFEVIPGISSAYAVPAYAGIPVTHRGLASAFHVITGHEDETKCRLSLDYNILAKEEGTLVFLMGLKNLEDIARRLVEGGKDPATPAAVIQSGTTSRQKVALAPLASIWEEAQKQGIKTPAITVVGPVADLEKTLSWYGKGPMWGKNVLLTGSRSMTRLMAKAFENEGAQPIPFSLIRTVPSEGVEIDSVYETLERWTWAVFTSRNGVETFFEGMKERQVDVRRLAGLKFAAIGQGTARALLEYGIVCDYVPQVFTSEAMSKDWVPLLCPGDRVLLLRARQASKVLEDALEAAGISYKAAALYEICPDWRKAGELNRLLDETDYITLCSASAARALCQMAGAKRVNDCPARVVCIGPVTCRQAIEEGLAVDLTAQTYDTQGMIRAILKDLQK</sequence>
<dbReference type="CDD" id="cd13647">
    <property type="entry name" value="PBP2_PBGD_2"/>
    <property type="match status" value="1"/>
</dbReference>
<dbReference type="InterPro" id="IPR036108">
    <property type="entry name" value="4pyrrol_syn_uPrphyn_synt_sf"/>
</dbReference>
<dbReference type="Gene3D" id="3.30.160.40">
    <property type="entry name" value="Porphobilinogen deaminase, C-terminal domain"/>
    <property type="match status" value="1"/>
</dbReference>
<dbReference type="FunFam" id="3.40.1010.10:FF:000001">
    <property type="entry name" value="Siroheme synthase"/>
    <property type="match status" value="1"/>
</dbReference>
<dbReference type="InterPro" id="IPR022417">
    <property type="entry name" value="Porphobilin_deaminase_N"/>
</dbReference>
<dbReference type="GO" id="GO:0004418">
    <property type="term" value="F:hydroxymethylbilane synthase activity"/>
    <property type="evidence" value="ECO:0007669"/>
    <property type="project" value="UniProtKB-UniRule"/>
</dbReference>
<comment type="caution">
    <text evidence="15">The sequence shown here is derived from an EMBL/GenBank/DDBJ whole genome shotgun (WGS) entry which is preliminary data.</text>
</comment>
<dbReference type="Gene3D" id="3.40.1010.10">
    <property type="entry name" value="Cobalt-precorrin-4 Transmethylase, Domain 1"/>
    <property type="match status" value="1"/>
</dbReference>
<name>A0A7W8HCM3_9FIRM</name>
<comment type="catalytic activity">
    <reaction evidence="8 9">
        <text>4 porphobilinogen + H2O = hydroxymethylbilane + 4 NH4(+)</text>
        <dbReference type="Rhea" id="RHEA:13185"/>
        <dbReference type="ChEBI" id="CHEBI:15377"/>
        <dbReference type="ChEBI" id="CHEBI:28938"/>
        <dbReference type="ChEBI" id="CHEBI:57845"/>
        <dbReference type="ChEBI" id="CHEBI:58126"/>
        <dbReference type="EC" id="2.5.1.61"/>
    </reaction>
</comment>
<dbReference type="PANTHER" id="PTHR45790:SF3">
    <property type="entry name" value="S-ADENOSYL-L-METHIONINE-DEPENDENT UROPORPHYRINOGEN III METHYLTRANSFERASE, CHLOROPLASTIC"/>
    <property type="match status" value="1"/>
</dbReference>
<dbReference type="Gene3D" id="3.40.190.10">
    <property type="entry name" value="Periplasmic binding protein-like II"/>
    <property type="match status" value="2"/>
</dbReference>
<dbReference type="GO" id="GO:0004852">
    <property type="term" value="F:uroporphyrinogen-III synthase activity"/>
    <property type="evidence" value="ECO:0007669"/>
    <property type="project" value="InterPro"/>
</dbReference>
<dbReference type="Pfam" id="PF02602">
    <property type="entry name" value="HEM4"/>
    <property type="match status" value="1"/>
</dbReference>
<dbReference type="InterPro" id="IPR014777">
    <property type="entry name" value="4pyrrole_Mease_sub1"/>
</dbReference>
<evidence type="ECO:0000256" key="3">
    <source>
        <dbReference type="ARBA" id="ARBA00005638"/>
    </source>
</evidence>
<evidence type="ECO:0000259" key="13">
    <source>
        <dbReference type="Pfam" id="PF02602"/>
    </source>
</evidence>
<evidence type="ECO:0000313" key="16">
    <source>
        <dbReference type="Proteomes" id="UP000543642"/>
    </source>
</evidence>
<accession>A0A7W8HCM3</accession>
<dbReference type="EMBL" id="JACHFW010000016">
    <property type="protein sequence ID" value="MBB5265937.1"/>
    <property type="molecule type" value="Genomic_DNA"/>
</dbReference>
<comment type="pathway">
    <text evidence="2">Porphyrin-containing compound metabolism; protoporphyrin-IX biosynthesis; coproporphyrinogen-III from 5-aminolevulinate: step 2/4.</text>
</comment>
<evidence type="ECO:0000256" key="1">
    <source>
        <dbReference type="ARBA" id="ARBA00002869"/>
    </source>
</evidence>
<evidence type="ECO:0000313" key="15">
    <source>
        <dbReference type="EMBL" id="MBB5265937.1"/>
    </source>
</evidence>
<dbReference type="PANTHER" id="PTHR45790">
    <property type="entry name" value="SIROHEME SYNTHASE-RELATED"/>
    <property type="match status" value="1"/>
</dbReference>
<dbReference type="RefSeq" id="WP_183776134.1">
    <property type="nucleotide sequence ID" value="NZ_JACHFW010000016.1"/>
</dbReference>
<dbReference type="SUPFAM" id="SSF54782">
    <property type="entry name" value="Porphobilinogen deaminase (hydroxymethylbilane synthase), C-terminal domain"/>
    <property type="match status" value="1"/>
</dbReference>
<reference evidence="15 16" key="1">
    <citation type="submission" date="2020-08" db="EMBL/GenBank/DDBJ databases">
        <title>Genomic Encyclopedia of Type Strains, Phase IV (KMG-IV): sequencing the most valuable type-strain genomes for metagenomic binning, comparative biology and taxonomic classification.</title>
        <authorList>
            <person name="Goeker M."/>
        </authorList>
    </citation>
    <scope>NUCLEOTIDE SEQUENCE [LARGE SCALE GENOMIC DNA]</scope>
    <source>
        <strain evidence="15 16">DSM 106146</strain>
    </source>
</reference>
<dbReference type="SUPFAM" id="SSF53850">
    <property type="entry name" value="Periplasmic binding protein-like II"/>
    <property type="match status" value="1"/>
</dbReference>
<dbReference type="CDD" id="cd11642">
    <property type="entry name" value="SUMT"/>
    <property type="match status" value="1"/>
</dbReference>
<comment type="miscellaneous">
    <text evidence="9">The porphobilinogen subunits are added to the dipyrromethane group.</text>
</comment>
<protein>
    <recommendedName>
        <fullName evidence="9">Porphobilinogen deaminase</fullName>
        <shortName evidence="9">PBG</shortName>
        <ecNumber evidence="9">2.5.1.61</ecNumber>
    </recommendedName>
    <alternativeName>
        <fullName evidence="9">Hydroxymethylbilane synthase</fullName>
        <shortName evidence="9">HMBS</shortName>
    </alternativeName>
    <alternativeName>
        <fullName evidence="9">Pre-uroporphyrinogen synthase</fullName>
    </alternativeName>
</protein>
<gene>
    <name evidence="9" type="primary">hemC</name>
    <name evidence="15" type="ORF">HNP82_003088</name>
</gene>
<dbReference type="InterPro" id="IPR003754">
    <property type="entry name" value="4pyrrol_synth_uPrphyn_synth"/>
</dbReference>
<comment type="similarity">
    <text evidence="3 9">Belongs to the HMBS family.</text>
</comment>
<dbReference type="InterPro" id="IPR006366">
    <property type="entry name" value="CobA/CysG_C"/>
</dbReference>
<keyword evidence="15" id="KW-0456">Lyase</keyword>
<dbReference type="InterPro" id="IPR003043">
    <property type="entry name" value="Uropor_MeTrfase_CS"/>
</dbReference>
<dbReference type="InterPro" id="IPR000860">
    <property type="entry name" value="HemC"/>
</dbReference>
<dbReference type="InterPro" id="IPR022418">
    <property type="entry name" value="Porphobilinogen_deaminase_C"/>
</dbReference>
<dbReference type="InterPro" id="IPR014776">
    <property type="entry name" value="4pyrrole_Mease_sub2"/>
</dbReference>
<keyword evidence="5 9" id="KW-0808">Transferase</keyword>
<dbReference type="GO" id="GO:0004851">
    <property type="term" value="F:uroporphyrin-III C-methyltransferase activity"/>
    <property type="evidence" value="ECO:0007669"/>
    <property type="project" value="UniProtKB-ARBA"/>
</dbReference>
<dbReference type="Proteomes" id="UP000543642">
    <property type="component" value="Unassembled WGS sequence"/>
</dbReference>
<feature type="domain" description="Porphobilinogen deaminase N-terminal" evidence="12">
    <location>
        <begin position="4"/>
        <end position="234"/>
    </location>
</feature>
<comment type="similarity">
    <text evidence="10">Belongs to the precorrin methyltransferase family.</text>
</comment>
<evidence type="ECO:0000259" key="12">
    <source>
        <dbReference type="Pfam" id="PF01379"/>
    </source>
</evidence>
<dbReference type="GO" id="GO:0005737">
    <property type="term" value="C:cytoplasm"/>
    <property type="evidence" value="ECO:0007669"/>
    <property type="project" value="UniProtKB-UniRule"/>
</dbReference>
<dbReference type="FunFam" id="3.40.190.10:FF:000004">
    <property type="entry name" value="Porphobilinogen deaminase"/>
    <property type="match status" value="1"/>
</dbReference>
<dbReference type="Gene3D" id="3.40.50.10090">
    <property type="match status" value="2"/>
</dbReference>
<feature type="domain" description="Tetrapyrrole biosynthesis uroporphyrinogen III synthase" evidence="13">
    <location>
        <begin position="588"/>
        <end position="811"/>
    </location>
</feature>
<feature type="domain" description="Tetrapyrrole methylase" evidence="11">
    <location>
        <begin position="325"/>
        <end position="535"/>
    </location>
</feature>
<dbReference type="InterPro" id="IPR050161">
    <property type="entry name" value="Siro_Cobalamin_biosynth"/>
</dbReference>
<organism evidence="15 16">
    <name type="scientific">Catenibacillus scindens</name>
    <dbReference type="NCBI Taxonomy" id="673271"/>
    <lineage>
        <taxon>Bacteria</taxon>
        <taxon>Bacillati</taxon>
        <taxon>Bacillota</taxon>
        <taxon>Clostridia</taxon>
        <taxon>Lachnospirales</taxon>
        <taxon>Lachnospiraceae</taxon>
        <taxon>Catenibacillus</taxon>
    </lineage>
</organism>
<dbReference type="GO" id="GO:0032259">
    <property type="term" value="P:methylation"/>
    <property type="evidence" value="ECO:0007669"/>
    <property type="project" value="UniProtKB-KW"/>
</dbReference>
<dbReference type="Pfam" id="PF03900">
    <property type="entry name" value="Porphobil_deamC"/>
    <property type="match status" value="1"/>
</dbReference>
<evidence type="ECO:0000256" key="5">
    <source>
        <dbReference type="ARBA" id="ARBA00022679"/>
    </source>
</evidence>
<comment type="function">
    <text evidence="1 9">Tetrapolymerization of the monopyrrole PBG into the hydroxymethylbilane pre-uroporphyrinogen in several discrete steps.</text>
</comment>
<feature type="modified residue" description="S-(dipyrrolylmethanemethyl)cysteine" evidence="9">
    <location>
        <position position="263"/>
    </location>
</feature>
<dbReference type="InterPro" id="IPR035996">
    <property type="entry name" value="4pyrrol_Methylase_sf"/>
</dbReference>
<keyword evidence="6" id="KW-0949">S-adenosyl-L-methionine</keyword>
<evidence type="ECO:0000256" key="8">
    <source>
        <dbReference type="ARBA" id="ARBA00048169"/>
    </source>
</evidence>
<dbReference type="SUPFAM" id="SSF53790">
    <property type="entry name" value="Tetrapyrrole methylase"/>
    <property type="match status" value="1"/>
</dbReference>
<dbReference type="GO" id="GO:0006782">
    <property type="term" value="P:protoporphyrinogen IX biosynthetic process"/>
    <property type="evidence" value="ECO:0007669"/>
    <property type="project" value="UniProtKB-UniRule"/>
</dbReference>
<dbReference type="FunFam" id="3.30.950.10:FF:000001">
    <property type="entry name" value="Siroheme synthase"/>
    <property type="match status" value="1"/>
</dbReference>
<dbReference type="NCBIfam" id="NF004790">
    <property type="entry name" value="PRK06136.1"/>
    <property type="match status" value="1"/>
</dbReference>
<dbReference type="PRINTS" id="PR00151">
    <property type="entry name" value="PORPHBDMNASE"/>
</dbReference>
<keyword evidence="16" id="KW-1185">Reference proteome</keyword>
<evidence type="ECO:0000256" key="10">
    <source>
        <dbReference type="RuleBase" id="RU003960"/>
    </source>
</evidence>
<dbReference type="InterPro" id="IPR000878">
    <property type="entry name" value="4pyrrol_Mease"/>
</dbReference>
<dbReference type="AlphaFoldDB" id="A0A7W8HCM3"/>
<dbReference type="Pfam" id="PF00590">
    <property type="entry name" value="TP_methylase"/>
    <property type="match status" value="1"/>
</dbReference>
<dbReference type="NCBIfam" id="TIGR00212">
    <property type="entry name" value="hemC"/>
    <property type="match status" value="1"/>
</dbReference>
<dbReference type="Pfam" id="PF01379">
    <property type="entry name" value="Porphobil_deam"/>
    <property type="match status" value="1"/>
</dbReference>
<dbReference type="Gene3D" id="3.30.950.10">
    <property type="entry name" value="Methyltransferase, Cobalt-precorrin-4 Transmethylase, Domain 2"/>
    <property type="match status" value="1"/>
</dbReference>
<keyword evidence="4 10" id="KW-0489">Methyltransferase</keyword>
<dbReference type="GO" id="GO:0019354">
    <property type="term" value="P:siroheme biosynthetic process"/>
    <property type="evidence" value="ECO:0007669"/>
    <property type="project" value="InterPro"/>
</dbReference>
<dbReference type="EC" id="2.5.1.61" evidence="9"/>
<dbReference type="HAMAP" id="MF_00260">
    <property type="entry name" value="Porphobil_deam"/>
    <property type="match status" value="1"/>
</dbReference>
<feature type="domain" description="Porphobilinogen deaminase C-terminal" evidence="14">
    <location>
        <begin position="248"/>
        <end position="314"/>
    </location>
</feature>
<keyword evidence="7 9" id="KW-0627">Porphyrin biosynthesis</keyword>
<proteinExistence type="inferred from homology"/>
<evidence type="ECO:0000256" key="2">
    <source>
        <dbReference type="ARBA" id="ARBA00004735"/>
    </source>
</evidence>
<evidence type="ECO:0000256" key="6">
    <source>
        <dbReference type="ARBA" id="ARBA00022691"/>
    </source>
</evidence>
<dbReference type="PROSITE" id="PS00840">
    <property type="entry name" value="SUMT_2"/>
    <property type="match status" value="1"/>
</dbReference>
<evidence type="ECO:0000256" key="9">
    <source>
        <dbReference type="HAMAP-Rule" id="MF_00260"/>
    </source>
</evidence>
<dbReference type="SUPFAM" id="SSF69618">
    <property type="entry name" value="HemD-like"/>
    <property type="match status" value="1"/>
</dbReference>
<evidence type="ECO:0000259" key="14">
    <source>
        <dbReference type="Pfam" id="PF03900"/>
    </source>
</evidence>
<evidence type="ECO:0000256" key="7">
    <source>
        <dbReference type="ARBA" id="ARBA00023244"/>
    </source>
</evidence>
<comment type="cofactor">
    <cofactor evidence="9">
        <name>dipyrromethane</name>
        <dbReference type="ChEBI" id="CHEBI:60342"/>
    </cofactor>
    <text evidence="9">Binds 1 dipyrromethane group covalently.</text>
</comment>